<gene>
    <name evidence="6" type="primary">nnrD</name>
    <name evidence="8" type="ORF">AUMI_11480</name>
</gene>
<evidence type="ECO:0000256" key="1">
    <source>
        <dbReference type="ARBA" id="ARBA00022741"/>
    </source>
</evidence>
<dbReference type="GO" id="GO:0110051">
    <property type="term" value="P:metabolite repair"/>
    <property type="evidence" value="ECO:0007669"/>
    <property type="project" value="TreeGrafter"/>
</dbReference>
<comment type="cofactor">
    <cofactor evidence="6">
        <name>Mg(2+)</name>
        <dbReference type="ChEBI" id="CHEBI:18420"/>
    </cofactor>
</comment>
<evidence type="ECO:0000256" key="4">
    <source>
        <dbReference type="ARBA" id="ARBA00023027"/>
    </source>
</evidence>
<dbReference type="HAMAP" id="MF_01965">
    <property type="entry name" value="NADHX_dehydratase"/>
    <property type="match status" value="1"/>
</dbReference>
<name>A0A173LV43_9MICO</name>
<dbReference type="PROSITE" id="PS51383">
    <property type="entry name" value="YJEF_C_3"/>
    <property type="match status" value="1"/>
</dbReference>
<evidence type="ECO:0000256" key="2">
    <source>
        <dbReference type="ARBA" id="ARBA00022840"/>
    </source>
</evidence>
<dbReference type="InterPro" id="IPR000631">
    <property type="entry name" value="CARKD"/>
</dbReference>
<dbReference type="EMBL" id="AP017457">
    <property type="protein sequence ID" value="BAU98690.1"/>
    <property type="molecule type" value="Genomic_DNA"/>
</dbReference>
<feature type="binding site" evidence="6">
    <location>
        <position position="213"/>
    </location>
    <ligand>
        <name>(6S)-NADPHX</name>
        <dbReference type="ChEBI" id="CHEBI:64076"/>
    </ligand>
</feature>
<keyword evidence="3 6" id="KW-0521">NADP</keyword>
<comment type="catalytic activity">
    <reaction evidence="6">
        <text>(6S)-NADHX + ADP = AMP + phosphate + NADH + H(+)</text>
        <dbReference type="Rhea" id="RHEA:32223"/>
        <dbReference type="ChEBI" id="CHEBI:15378"/>
        <dbReference type="ChEBI" id="CHEBI:43474"/>
        <dbReference type="ChEBI" id="CHEBI:57945"/>
        <dbReference type="ChEBI" id="CHEBI:64074"/>
        <dbReference type="ChEBI" id="CHEBI:456215"/>
        <dbReference type="ChEBI" id="CHEBI:456216"/>
        <dbReference type="EC" id="4.2.1.136"/>
    </reaction>
</comment>
<dbReference type="PANTHER" id="PTHR12592">
    <property type="entry name" value="ATP-DEPENDENT (S)-NAD(P)H-HYDRATE DEHYDRATASE FAMILY MEMBER"/>
    <property type="match status" value="1"/>
</dbReference>
<dbReference type="PANTHER" id="PTHR12592:SF0">
    <property type="entry name" value="ATP-DEPENDENT (S)-NAD(P)H-HYDRATE DEHYDRATASE"/>
    <property type="match status" value="1"/>
</dbReference>
<evidence type="ECO:0000256" key="3">
    <source>
        <dbReference type="ARBA" id="ARBA00022857"/>
    </source>
</evidence>
<reference evidence="8 9" key="1">
    <citation type="journal article" date="2016" name="Genome Announc.">
        <title>Complete Genome Sequence of Aurantimicrobium minutum Type Strain KNCT, a Planktonic Ultramicrobacterium Isolated from River Water.</title>
        <authorList>
            <person name="Nakai R."/>
            <person name="Fujisawa T."/>
            <person name="Nakamura Y."/>
            <person name="Nishide H."/>
            <person name="Uchiyama I."/>
            <person name="Baba T."/>
            <person name="Toyoda A."/>
            <person name="Fujiyama A."/>
            <person name="Naganuma T."/>
            <person name="Niki H."/>
        </authorList>
    </citation>
    <scope>NUCLEOTIDE SEQUENCE [LARGE SCALE GENOMIC DNA]</scope>
    <source>
        <strain evidence="8 9">KNC</strain>
    </source>
</reference>
<dbReference type="InterPro" id="IPR017953">
    <property type="entry name" value="Carbohydrate_kinase_pred_CS"/>
</dbReference>
<keyword evidence="1 6" id="KW-0547">Nucleotide-binding</keyword>
<proteinExistence type="inferred from homology"/>
<accession>A0A173LV43</accession>
<dbReference type="CDD" id="cd01171">
    <property type="entry name" value="YXKO-related"/>
    <property type="match status" value="1"/>
</dbReference>
<keyword evidence="4 6" id="KW-0520">NAD</keyword>
<dbReference type="GO" id="GO:0052855">
    <property type="term" value="F:ADP-dependent NAD(P)H-hydrate dehydratase activity"/>
    <property type="evidence" value="ECO:0007669"/>
    <property type="project" value="UniProtKB-UniRule"/>
</dbReference>
<protein>
    <recommendedName>
        <fullName evidence="6">ADP-dependent (S)-NAD(P)H-hydrate dehydratase</fullName>
        <ecNumber evidence="6">4.2.1.136</ecNumber>
    </recommendedName>
    <alternativeName>
        <fullName evidence="6">ADP-dependent NAD(P)HX dehydratase</fullName>
    </alternativeName>
</protein>
<evidence type="ECO:0000313" key="8">
    <source>
        <dbReference type="EMBL" id="BAU98690.1"/>
    </source>
</evidence>
<feature type="binding site" evidence="6">
    <location>
        <position position="99"/>
    </location>
    <ligand>
        <name>(6S)-NADPHX</name>
        <dbReference type="ChEBI" id="CHEBI:64076"/>
    </ligand>
</feature>
<evidence type="ECO:0000259" key="7">
    <source>
        <dbReference type="PROSITE" id="PS51383"/>
    </source>
</evidence>
<comment type="function">
    <text evidence="6">Catalyzes the dehydration of the S-form of NAD(P)HX at the expense of ADP, which is converted to AMP. Together with NAD(P)HX epimerase, which catalyzes the epimerization of the S- and R-forms, the enzyme allows the repair of both epimers of NAD(P)HX, a damaged form of NAD(P)H that is a result of enzymatic or heat-dependent hydration.</text>
</comment>
<dbReference type="InterPro" id="IPR029056">
    <property type="entry name" value="Ribokinase-like"/>
</dbReference>
<dbReference type="GO" id="GO:0052856">
    <property type="term" value="F:NAD(P)HX epimerase activity"/>
    <property type="evidence" value="ECO:0007669"/>
    <property type="project" value="TreeGrafter"/>
</dbReference>
<dbReference type="PROSITE" id="PS01050">
    <property type="entry name" value="YJEF_C_2"/>
    <property type="match status" value="1"/>
</dbReference>
<dbReference type="Gene3D" id="3.40.1190.20">
    <property type="match status" value="1"/>
</dbReference>
<dbReference type="AlphaFoldDB" id="A0A173LV43"/>
<dbReference type="GO" id="GO:0005524">
    <property type="term" value="F:ATP binding"/>
    <property type="evidence" value="ECO:0007669"/>
    <property type="project" value="UniProtKB-KW"/>
</dbReference>
<dbReference type="Pfam" id="PF01256">
    <property type="entry name" value="Carb_kinase"/>
    <property type="match status" value="1"/>
</dbReference>
<comment type="similarity">
    <text evidence="6">Belongs to the NnrD/CARKD family.</text>
</comment>
<feature type="binding site" evidence="6">
    <location>
        <position position="49"/>
    </location>
    <ligand>
        <name>(6S)-NADPHX</name>
        <dbReference type="ChEBI" id="CHEBI:64076"/>
    </ligand>
</feature>
<dbReference type="SUPFAM" id="SSF53613">
    <property type="entry name" value="Ribokinase-like"/>
    <property type="match status" value="1"/>
</dbReference>
<feature type="binding site" evidence="6">
    <location>
        <position position="145"/>
    </location>
    <ligand>
        <name>(6S)-NADPHX</name>
        <dbReference type="ChEBI" id="CHEBI:64076"/>
    </ligand>
</feature>
<dbReference type="EC" id="4.2.1.136" evidence="6"/>
<dbReference type="Proteomes" id="UP000243847">
    <property type="component" value="Chromosome sequence1"/>
</dbReference>
<keyword evidence="2 6" id="KW-0067">ATP-binding</keyword>
<organism evidence="8 9">
    <name type="scientific">Aurantimicrobium minutum</name>
    <dbReference type="NCBI Taxonomy" id="708131"/>
    <lineage>
        <taxon>Bacteria</taxon>
        <taxon>Bacillati</taxon>
        <taxon>Actinomycetota</taxon>
        <taxon>Actinomycetes</taxon>
        <taxon>Micrococcales</taxon>
        <taxon>Microbacteriaceae</taxon>
        <taxon>Aurantimicrobium</taxon>
    </lineage>
</organism>
<feature type="binding site" evidence="6">
    <location>
        <position position="212"/>
    </location>
    <ligand>
        <name>AMP</name>
        <dbReference type="ChEBI" id="CHEBI:456215"/>
    </ligand>
</feature>
<comment type="subunit">
    <text evidence="6">Homotetramer.</text>
</comment>
<dbReference type="KEGG" id="amin:AUMI_11480"/>
<keyword evidence="5 6" id="KW-0456">Lyase</keyword>
<feature type="binding site" evidence="6">
    <location>
        <begin position="178"/>
        <end position="182"/>
    </location>
    <ligand>
        <name>AMP</name>
        <dbReference type="ChEBI" id="CHEBI:456215"/>
    </ligand>
</feature>
<evidence type="ECO:0000256" key="5">
    <source>
        <dbReference type="ARBA" id="ARBA00023239"/>
    </source>
</evidence>
<sequence>MNKTENMEHIGEWGAADAAAHIRIPTPQDNKYSHGVLGVVTGSATYPGAAVLGVEAAHRTGIGMVRFLGEKEPASLVLSRRPETVTVSGAVDAWLVGSGMESDPYFNPELPDLARACLGLQPVVMDAGGLALLDKVSAPAVITPHEGELERLVPQGEDSNEDWAARAADELGVVVVLKGFETIIASPELESGGRFITRVTSPTTWLATAGTGDVLAGIIAAIVATHSHNRVPHLTELAEYAATGVYLHSQAGLRAAQQGPFPALEIADQVSHVVHELIAQGSTS</sequence>
<dbReference type="GO" id="GO:0046496">
    <property type="term" value="P:nicotinamide nucleotide metabolic process"/>
    <property type="evidence" value="ECO:0007669"/>
    <property type="project" value="UniProtKB-UniRule"/>
</dbReference>
<comment type="catalytic activity">
    <reaction evidence="6">
        <text>(6S)-NADPHX + ADP = AMP + phosphate + NADPH + H(+)</text>
        <dbReference type="Rhea" id="RHEA:32235"/>
        <dbReference type="ChEBI" id="CHEBI:15378"/>
        <dbReference type="ChEBI" id="CHEBI:43474"/>
        <dbReference type="ChEBI" id="CHEBI:57783"/>
        <dbReference type="ChEBI" id="CHEBI:64076"/>
        <dbReference type="ChEBI" id="CHEBI:456215"/>
        <dbReference type="ChEBI" id="CHEBI:456216"/>
        <dbReference type="EC" id="4.2.1.136"/>
    </reaction>
</comment>
<feature type="domain" description="YjeF C-terminal" evidence="7">
    <location>
        <begin position="14"/>
        <end position="277"/>
    </location>
</feature>
<evidence type="ECO:0000313" key="9">
    <source>
        <dbReference type="Proteomes" id="UP000243847"/>
    </source>
</evidence>
<evidence type="ECO:0000256" key="6">
    <source>
        <dbReference type="HAMAP-Rule" id="MF_01965"/>
    </source>
</evidence>